<dbReference type="InterPro" id="IPR036291">
    <property type="entry name" value="NAD(P)-bd_dom_sf"/>
</dbReference>
<dbReference type="InterPro" id="IPR002347">
    <property type="entry name" value="SDR_fam"/>
</dbReference>
<sequence>MTRTVVVTGGGTGIGRATALRFAAAGDDVYVTGRRPEPLAETVALALKAGATGTVESVLCDSSSAEQLRALVAQLPDTVDVLVNNAGGNTDFDAADGEGLEALAETWLTNFRANVLTAVLTTEALADKLADNGAVVSIGSIAADKGAGSYGAAKAALASWNVYVAGVLGERGITANVVSPGYIGETEFFRDRMTAQRRETLIAATKNGRAGEPDDVAETIFFLASPGGRHLSAQVLNVNGGAQTTR</sequence>
<dbReference type="PANTHER" id="PTHR42760:SF40">
    <property type="entry name" value="3-OXOACYL-[ACYL-CARRIER-PROTEIN] REDUCTASE, CHLOROPLASTIC"/>
    <property type="match status" value="1"/>
</dbReference>
<dbReference type="RefSeq" id="WP_205113636.1">
    <property type="nucleotide sequence ID" value="NZ_JAFBCM010000001.1"/>
</dbReference>
<dbReference type="Gene3D" id="3.40.50.720">
    <property type="entry name" value="NAD(P)-binding Rossmann-like Domain"/>
    <property type="match status" value="1"/>
</dbReference>
<accession>A0ABV7YFE2</accession>
<gene>
    <name evidence="2" type="ORF">ACFOUW_18400</name>
</gene>
<name>A0ABV7YFE2_9ACTN</name>
<organism evidence="2 3">
    <name type="scientific">Tenggerimyces flavus</name>
    <dbReference type="NCBI Taxonomy" id="1708749"/>
    <lineage>
        <taxon>Bacteria</taxon>
        <taxon>Bacillati</taxon>
        <taxon>Actinomycetota</taxon>
        <taxon>Actinomycetes</taxon>
        <taxon>Propionibacteriales</taxon>
        <taxon>Nocardioidaceae</taxon>
        <taxon>Tenggerimyces</taxon>
    </lineage>
</organism>
<dbReference type="EMBL" id="JBHRZH010000016">
    <property type="protein sequence ID" value="MFC3762818.1"/>
    <property type="molecule type" value="Genomic_DNA"/>
</dbReference>
<comment type="similarity">
    <text evidence="1">Belongs to the short-chain dehydrogenases/reductases (SDR) family.</text>
</comment>
<dbReference type="CDD" id="cd05233">
    <property type="entry name" value="SDR_c"/>
    <property type="match status" value="1"/>
</dbReference>
<dbReference type="GO" id="GO:0016491">
    <property type="term" value="F:oxidoreductase activity"/>
    <property type="evidence" value="ECO:0007669"/>
    <property type="project" value="UniProtKB-KW"/>
</dbReference>
<evidence type="ECO:0000313" key="2">
    <source>
        <dbReference type="EMBL" id="MFC3762818.1"/>
    </source>
</evidence>
<comment type="caution">
    <text evidence="2">The sequence shown here is derived from an EMBL/GenBank/DDBJ whole genome shotgun (WGS) entry which is preliminary data.</text>
</comment>
<proteinExistence type="inferred from homology"/>
<evidence type="ECO:0000256" key="1">
    <source>
        <dbReference type="ARBA" id="ARBA00006484"/>
    </source>
</evidence>
<dbReference type="PRINTS" id="PR00081">
    <property type="entry name" value="GDHRDH"/>
</dbReference>
<dbReference type="PANTHER" id="PTHR42760">
    <property type="entry name" value="SHORT-CHAIN DEHYDROGENASES/REDUCTASES FAMILY MEMBER"/>
    <property type="match status" value="1"/>
</dbReference>
<evidence type="ECO:0000313" key="3">
    <source>
        <dbReference type="Proteomes" id="UP001595699"/>
    </source>
</evidence>
<dbReference type="Proteomes" id="UP001595699">
    <property type="component" value="Unassembled WGS sequence"/>
</dbReference>
<dbReference type="Pfam" id="PF13561">
    <property type="entry name" value="adh_short_C2"/>
    <property type="match status" value="1"/>
</dbReference>
<dbReference type="PRINTS" id="PR00080">
    <property type="entry name" value="SDRFAMILY"/>
</dbReference>
<dbReference type="EC" id="1.1.1.-" evidence="2"/>
<protein>
    <submittedName>
        <fullName evidence="2">SDR family NAD(P)-dependent oxidoreductase</fullName>
        <ecNumber evidence="2">1.1.1.-</ecNumber>
    </submittedName>
</protein>
<reference evidence="3" key="1">
    <citation type="journal article" date="2019" name="Int. J. Syst. Evol. Microbiol.">
        <title>The Global Catalogue of Microorganisms (GCM) 10K type strain sequencing project: providing services to taxonomists for standard genome sequencing and annotation.</title>
        <authorList>
            <consortium name="The Broad Institute Genomics Platform"/>
            <consortium name="The Broad Institute Genome Sequencing Center for Infectious Disease"/>
            <person name="Wu L."/>
            <person name="Ma J."/>
        </authorList>
    </citation>
    <scope>NUCLEOTIDE SEQUENCE [LARGE SCALE GENOMIC DNA]</scope>
    <source>
        <strain evidence="3">CGMCC 4.7241</strain>
    </source>
</reference>
<keyword evidence="3" id="KW-1185">Reference proteome</keyword>
<dbReference type="SUPFAM" id="SSF51735">
    <property type="entry name" value="NAD(P)-binding Rossmann-fold domains"/>
    <property type="match status" value="1"/>
</dbReference>
<keyword evidence="2" id="KW-0560">Oxidoreductase</keyword>